<protein>
    <submittedName>
        <fullName evidence="7">UPF0314 protein</fullName>
    </submittedName>
</protein>
<evidence type="ECO:0000256" key="5">
    <source>
        <dbReference type="SAM" id="MobiDB-lite"/>
    </source>
</evidence>
<name>A0A9Q0NFK1_9DIPT</name>
<dbReference type="Pfam" id="PF10755">
    <property type="entry name" value="DUF2585"/>
    <property type="match status" value="2"/>
</dbReference>
<evidence type="ECO:0000313" key="7">
    <source>
        <dbReference type="EMBL" id="KAJ6649290.1"/>
    </source>
</evidence>
<sequence length="792" mass="90664">MAEDTGSVNKLSGIWMQLDAILHREKRNNIFENRGDYTKVVTKKKEKLKLSTGGNKYLLKDENLRYGELTSLEPLAHKKKERSDKYKTNDKFYEVGDLEGQIGYVQPLVECSWANLKLKCLGEYRTSNVFVTGSDLICLFAGEKITFDLPDLVVHVCYSLNMNTSKIVIIILLMSCLTNTIYCVEILLLDEDADTSTYKTNIVATPKWLSNYWLIAAGLIASQGSILSYLGQPFMSRTGGLKFWCGDVLSRENSQHLTDWYTFTHIIHGIGYYWILGLVTPRSSMPTRFIIAVMMEVLWEIVENTPTVIDRYRRLALANGYSGDSVKCHTKCATYKTNIVATSKWLSNYWLIAAALIVSQGSILCYFGQPIISRTGGLKLWCGDVKGPENSQQLTDWYTFTHIIHGIGYYWILRLVTPTSSIQTRFIIAVVLEVLWEIVENTPMVINRYRQTALANGYSGDSVVNSISDTLAMFLGFYMTTSLPIPVVIAFNLSRVSAQLERLMGTNVVRLTDRKYMMELRQRIHEDFNEMLAKRIENREVKEMERQRNLFMEGKITQCSENYNSHPIFIVNQTAGQPIVKRRSKLKTNRQKNAERLIRQGAKWEKERQKLHEIERQRELEEKARQEAALNMVNEYHAANKDHDMKMPRFRNSVADSELVLKELSDDDNDKSTCQSGKSKAKERRRNSILKNEESERTTKYNLRTGRSTDDDDDGNENDEISNNSKSHRSQMVCNGDNVPYEDPMVSELKQTESVKDMYKLANDILCGRANSHSTISEESSADDEELGSDEQ</sequence>
<accession>A0A9Q0NFK1</accession>
<feature type="transmembrane region" description="Helical" evidence="6">
    <location>
        <begin position="210"/>
        <end position="231"/>
    </location>
</feature>
<feature type="transmembrane region" description="Helical" evidence="6">
    <location>
        <begin position="349"/>
        <end position="369"/>
    </location>
</feature>
<proteinExistence type="predicted"/>
<gene>
    <name evidence="7" type="ORF">Bhyg_04524</name>
</gene>
<dbReference type="AlphaFoldDB" id="A0A9Q0NFK1"/>
<feature type="region of interest" description="Disordered" evidence="5">
    <location>
        <begin position="770"/>
        <end position="792"/>
    </location>
</feature>
<evidence type="ECO:0000256" key="4">
    <source>
        <dbReference type="ARBA" id="ARBA00023136"/>
    </source>
</evidence>
<reference evidence="7" key="1">
    <citation type="submission" date="2022-07" db="EMBL/GenBank/DDBJ databases">
        <authorList>
            <person name="Trinca V."/>
            <person name="Uliana J.V.C."/>
            <person name="Torres T.T."/>
            <person name="Ward R.J."/>
            <person name="Monesi N."/>
        </authorList>
    </citation>
    <scope>NUCLEOTIDE SEQUENCE</scope>
    <source>
        <strain evidence="7">HSMRA1968</strain>
        <tissue evidence="7">Whole embryos</tissue>
    </source>
</reference>
<keyword evidence="1" id="KW-1003">Cell membrane</keyword>
<keyword evidence="4 6" id="KW-0472">Membrane</keyword>
<organism evidence="7 8">
    <name type="scientific">Pseudolycoriella hygida</name>
    <dbReference type="NCBI Taxonomy" id="35572"/>
    <lineage>
        <taxon>Eukaryota</taxon>
        <taxon>Metazoa</taxon>
        <taxon>Ecdysozoa</taxon>
        <taxon>Arthropoda</taxon>
        <taxon>Hexapoda</taxon>
        <taxon>Insecta</taxon>
        <taxon>Pterygota</taxon>
        <taxon>Neoptera</taxon>
        <taxon>Endopterygota</taxon>
        <taxon>Diptera</taxon>
        <taxon>Nematocera</taxon>
        <taxon>Sciaroidea</taxon>
        <taxon>Sciaridae</taxon>
        <taxon>Pseudolycoriella</taxon>
    </lineage>
</organism>
<evidence type="ECO:0000256" key="2">
    <source>
        <dbReference type="ARBA" id="ARBA00022692"/>
    </source>
</evidence>
<keyword evidence="3 6" id="KW-1133">Transmembrane helix</keyword>
<dbReference type="OrthoDB" id="6150133at2759"/>
<evidence type="ECO:0000313" key="8">
    <source>
        <dbReference type="Proteomes" id="UP001151699"/>
    </source>
</evidence>
<dbReference type="Proteomes" id="UP001151699">
    <property type="component" value="Chromosome A"/>
</dbReference>
<evidence type="ECO:0000256" key="3">
    <source>
        <dbReference type="ARBA" id="ARBA00022989"/>
    </source>
</evidence>
<dbReference type="GO" id="GO:0005886">
    <property type="term" value="C:plasma membrane"/>
    <property type="evidence" value="ECO:0007669"/>
    <property type="project" value="InterPro"/>
</dbReference>
<feature type="compositionally biased region" description="Acidic residues" evidence="5">
    <location>
        <begin position="780"/>
        <end position="792"/>
    </location>
</feature>
<keyword evidence="8" id="KW-1185">Reference proteome</keyword>
<feature type="compositionally biased region" description="Basic residues" evidence="5">
    <location>
        <begin position="679"/>
        <end position="688"/>
    </location>
</feature>
<feature type="transmembrane region" description="Helical" evidence="6">
    <location>
        <begin position="167"/>
        <end position="189"/>
    </location>
</feature>
<dbReference type="EMBL" id="WJQU01000001">
    <property type="protein sequence ID" value="KAJ6649290.1"/>
    <property type="molecule type" value="Genomic_DNA"/>
</dbReference>
<comment type="caution">
    <text evidence="7">The sequence shown here is derived from an EMBL/GenBank/DDBJ whole genome shotgun (WGS) entry which is preliminary data.</text>
</comment>
<dbReference type="InterPro" id="IPR019691">
    <property type="entry name" value="DUF2585"/>
</dbReference>
<keyword evidence="2 6" id="KW-0812">Transmembrane</keyword>
<evidence type="ECO:0000256" key="1">
    <source>
        <dbReference type="ARBA" id="ARBA00022475"/>
    </source>
</evidence>
<feature type="compositionally biased region" description="Acidic residues" evidence="5">
    <location>
        <begin position="710"/>
        <end position="720"/>
    </location>
</feature>
<feature type="region of interest" description="Disordered" evidence="5">
    <location>
        <begin position="662"/>
        <end position="741"/>
    </location>
</feature>
<evidence type="ECO:0000256" key="6">
    <source>
        <dbReference type="SAM" id="Phobius"/>
    </source>
</evidence>